<protein>
    <submittedName>
        <fullName evidence="2">NAD-dependent epimerase/dehydratase family protein</fullName>
    </submittedName>
</protein>
<evidence type="ECO:0000313" key="3">
    <source>
        <dbReference type="Proteomes" id="UP000320216"/>
    </source>
</evidence>
<dbReference type="Gene3D" id="3.40.50.720">
    <property type="entry name" value="NAD(P)-binding Rossmann-like Domain"/>
    <property type="match status" value="1"/>
</dbReference>
<dbReference type="OrthoDB" id="3191258at2"/>
<dbReference type="Pfam" id="PF13460">
    <property type="entry name" value="NAD_binding_10"/>
    <property type="match status" value="1"/>
</dbReference>
<proteinExistence type="predicted"/>
<dbReference type="EMBL" id="CP042305">
    <property type="protein sequence ID" value="QDZ14612.1"/>
    <property type="molecule type" value="Genomic_DNA"/>
</dbReference>
<dbReference type="InterPro" id="IPR016040">
    <property type="entry name" value="NAD(P)-bd_dom"/>
</dbReference>
<dbReference type="PANTHER" id="PTHR43355">
    <property type="entry name" value="FLAVIN REDUCTASE (NADPH)"/>
    <property type="match status" value="1"/>
</dbReference>
<gene>
    <name evidence="2" type="ORF">FPZ11_07455</name>
</gene>
<name>A0A5B8M4L2_9MICO</name>
<organism evidence="2 3">
    <name type="scientific">Humibacter ginsenosidimutans</name>
    <dbReference type="NCBI Taxonomy" id="2599293"/>
    <lineage>
        <taxon>Bacteria</taxon>
        <taxon>Bacillati</taxon>
        <taxon>Actinomycetota</taxon>
        <taxon>Actinomycetes</taxon>
        <taxon>Micrococcales</taxon>
        <taxon>Microbacteriaceae</taxon>
        <taxon>Humibacter</taxon>
    </lineage>
</organism>
<accession>A0A5B8M4L2</accession>
<dbReference type="GO" id="GO:0016646">
    <property type="term" value="F:oxidoreductase activity, acting on the CH-NH group of donors, NAD or NADP as acceptor"/>
    <property type="evidence" value="ECO:0007669"/>
    <property type="project" value="TreeGrafter"/>
</dbReference>
<dbReference type="InterPro" id="IPR051606">
    <property type="entry name" value="Polyketide_Oxido-like"/>
</dbReference>
<dbReference type="Proteomes" id="UP000320216">
    <property type="component" value="Chromosome"/>
</dbReference>
<sequence length="219" mass="22513">MTTIAIIGGTGFSGGNIAREALSRGWAVRSLSRNAPKQPIDGVDYLTGSYTDAADLARLVDGADALVLAVHATDADGNDVLTTALPAIADAAAAAGARLGVVGGAGSSLVAEGGPRLVDTPEFHDEWKPEALTHAGVLEWLRAQYPAGSDGLRWFYVSPAALYGAFAPGETTGGYRTDGDLLVSKDGGSSEISGTDFALAFVDELATPAHENRRFTVGH</sequence>
<dbReference type="PANTHER" id="PTHR43355:SF2">
    <property type="entry name" value="FLAVIN REDUCTASE (NADPH)"/>
    <property type="match status" value="1"/>
</dbReference>
<feature type="domain" description="NAD(P)-binding" evidence="1">
    <location>
        <begin position="8"/>
        <end position="207"/>
    </location>
</feature>
<keyword evidence="3" id="KW-1185">Reference proteome</keyword>
<dbReference type="InterPro" id="IPR036291">
    <property type="entry name" value="NAD(P)-bd_dom_sf"/>
</dbReference>
<evidence type="ECO:0000313" key="2">
    <source>
        <dbReference type="EMBL" id="QDZ14612.1"/>
    </source>
</evidence>
<dbReference type="AlphaFoldDB" id="A0A5B8M4L2"/>
<reference evidence="2 3" key="1">
    <citation type="submission" date="2019-07" db="EMBL/GenBank/DDBJ databases">
        <title>Full genome sequence of Humibacter sp. WJ7-1.</title>
        <authorList>
            <person name="Im W.-T."/>
        </authorList>
    </citation>
    <scope>NUCLEOTIDE SEQUENCE [LARGE SCALE GENOMIC DNA]</scope>
    <source>
        <strain evidence="2 3">WJ7-1</strain>
    </source>
</reference>
<dbReference type="KEGG" id="huw:FPZ11_07455"/>
<evidence type="ECO:0000259" key="1">
    <source>
        <dbReference type="Pfam" id="PF13460"/>
    </source>
</evidence>
<dbReference type="RefSeq" id="WP_146319685.1">
    <property type="nucleotide sequence ID" value="NZ_CP042305.1"/>
</dbReference>
<dbReference type="SUPFAM" id="SSF51735">
    <property type="entry name" value="NAD(P)-binding Rossmann-fold domains"/>
    <property type="match status" value="1"/>
</dbReference>